<keyword evidence="2" id="KW-0378">Hydrolase</keyword>
<dbReference type="EMBL" id="AOGZ02000008">
    <property type="protein sequence ID" value="EOQ97982.1"/>
    <property type="molecule type" value="Genomic_DNA"/>
</dbReference>
<comment type="caution">
    <text evidence="2">The sequence shown here is derived from an EMBL/GenBank/DDBJ whole genome shotgun (WGS) entry which is preliminary data.</text>
</comment>
<organism evidence="2 3">
    <name type="scientific">Leptospira wolbachii serovar Codice str. CDC</name>
    <dbReference type="NCBI Taxonomy" id="1218599"/>
    <lineage>
        <taxon>Bacteria</taxon>
        <taxon>Pseudomonadati</taxon>
        <taxon>Spirochaetota</taxon>
        <taxon>Spirochaetia</taxon>
        <taxon>Leptospirales</taxon>
        <taxon>Leptospiraceae</taxon>
        <taxon>Leptospira</taxon>
    </lineage>
</organism>
<dbReference type="RefSeq" id="WP_015679932.1">
    <property type="nucleotide sequence ID" value="NZ_AOGZ02000008.1"/>
</dbReference>
<evidence type="ECO:0000259" key="1">
    <source>
        <dbReference type="Pfam" id="PF00561"/>
    </source>
</evidence>
<dbReference type="InterPro" id="IPR029058">
    <property type="entry name" value="AB_hydrolase_fold"/>
</dbReference>
<feature type="domain" description="AB hydrolase-1" evidence="1">
    <location>
        <begin position="7"/>
        <end position="82"/>
    </location>
</feature>
<keyword evidence="3" id="KW-1185">Reference proteome</keyword>
<sequence>MSYLNDKDLQTQFCILVPDRLGYGKSMNQVSLPNIFAQGRAIQFTLFNYLKKEGFSFDKAIVVGHSYGGPVALIIAMEEDRSYPVDWKCILLSSPADPGLEELYWYNKLASFGFVQWILPKSWIHSNEEMYTLKSDLEQLTTILGDRPLDIFSVHGEEDKLVPLENIYYFTKWKPMIKHRIQILKEENHFIPWTSFQEIKEILLAEGSK</sequence>
<evidence type="ECO:0000313" key="3">
    <source>
        <dbReference type="Proteomes" id="UP000013984"/>
    </source>
</evidence>
<dbReference type="GO" id="GO:0016787">
    <property type="term" value="F:hydrolase activity"/>
    <property type="evidence" value="ECO:0007669"/>
    <property type="project" value="UniProtKB-KW"/>
</dbReference>
<dbReference type="SUPFAM" id="SSF53474">
    <property type="entry name" value="alpha/beta-Hydrolases"/>
    <property type="match status" value="1"/>
</dbReference>
<evidence type="ECO:0000313" key="2">
    <source>
        <dbReference type="EMBL" id="EOQ97982.1"/>
    </source>
</evidence>
<protein>
    <submittedName>
        <fullName evidence="2">Alpha/beta hydrolase family protein</fullName>
    </submittedName>
</protein>
<dbReference type="Gene3D" id="3.40.50.1820">
    <property type="entry name" value="alpha/beta hydrolase"/>
    <property type="match status" value="1"/>
</dbReference>
<accession>R9A795</accession>
<gene>
    <name evidence="2" type="ORF">LEP1GSC195_0977</name>
</gene>
<name>R9A795_9LEPT</name>
<dbReference type="Proteomes" id="UP000013984">
    <property type="component" value="Unassembled WGS sequence"/>
</dbReference>
<proteinExistence type="predicted"/>
<reference evidence="2" key="1">
    <citation type="submission" date="2013-04" db="EMBL/GenBank/DDBJ databases">
        <authorList>
            <person name="Harkins D.M."/>
            <person name="Durkin A.S."/>
            <person name="Brinkac L.M."/>
            <person name="Haft D.H."/>
            <person name="Selengut J.D."/>
            <person name="Sanka R."/>
            <person name="DePew J."/>
            <person name="Purushe J."/>
            <person name="Galloway R.L."/>
            <person name="Vinetz J.M."/>
            <person name="Sutton G.G."/>
            <person name="Nierman W.C."/>
            <person name="Fouts D.E."/>
        </authorList>
    </citation>
    <scope>NUCLEOTIDE SEQUENCE [LARGE SCALE GENOMIC DNA]</scope>
    <source>
        <strain evidence="2">CDC</strain>
    </source>
</reference>
<dbReference type="Pfam" id="PF00561">
    <property type="entry name" value="Abhydrolase_1"/>
    <property type="match status" value="1"/>
</dbReference>
<dbReference type="AlphaFoldDB" id="R9A795"/>
<dbReference type="STRING" id="1218599.LEP1GSC195_0977"/>
<dbReference type="InterPro" id="IPR000073">
    <property type="entry name" value="AB_hydrolase_1"/>
</dbReference>